<feature type="non-terminal residue" evidence="1">
    <location>
        <position position="1"/>
    </location>
</feature>
<reference evidence="1" key="1">
    <citation type="journal article" date="2016" name="Proc. Natl. Acad. Sci. U.S.A.">
        <title>Lipid metabolic changes in an early divergent fungus govern the establishment of a mutualistic symbiosis with endobacteria.</title>
        <authorList>
            <person name="Lastovetsky O.A."/>
            <person name="Gaspar M.L."/>
            <person name="Mondo S.J."/>
            <person name="LaButti K.M."/>
            <person name="Sandor L."/>
            <person name="Grigoriev I.V."/>
            <person name="Henry S.A."/>
            <person name="Pawlowska T.E."/>
        </authorList>
    </citation>
    <scope>NUCLEOTIDE SEQUENCE [LARGE SCALE GENOMIC DNA]</scope>
    <source>
        <strain evidence="1">ATCC 52814</strain>
    </source>
</reference>
<sequence length="138" mass="16174">FYFATISHASLLLKKARRRYDFLTLPKMPPSLSRNKLRVSNDDVKKLSDYLIAAIDCHFSEEALYCLSEIFIWRIKKANIVNLLNFYFCGVSGSLLDHIDDMRFNMDDSDEQKGIRLLCYILCYYHANRSMSYYIATS</sequence>
<proteinExistence type="predicted"/>
<evidence type="ECO:0000313" key="1">
    <source>
        <dbReference type="EMBL" id="ORE05663.1"/>
    </source>
</evidence>
<dbReference type="VEuPathDB" id="FungiDB:BCV72DRAFT_208905"/>
<gene>
    <name evidence="1" type="ORF">BCV72DRAFT_208905</name>
</gene>
<dbReference type="Proteomes" id="UP000242414">
    <property type="component" value="Unassembled WGS sequence"/>
</dbReference>
<organism evidence="1">
    <name type="scientific">Rhizopus microsporus var. microsporus</name>
    <dbReference type="NCBI Taxonomy" id="86635"/>
    <lineage>
        <taxon>Eukaryota</taxon>
        <taxon>Fungi</taxon>
        <taxon>Fungi incertae sedis</taxon>
        <taxon>Mucoromycota</taxon>
        <taxon>Mucoromycotina</taxon>
        <taxon>Mucoromycetes</taxon>
        <taxon>Mucorales</taxon>
        <taxon>Mucorineae</taxon>
        <taxon>Rhizopodaceae</taxon>
        <taxon>Rhizopus</taxon>
    </lineage>
</organism>
<name>A0A1X0R0V0_RHIZD</name>
<protein>
    <submittedName>
        <fullName evidence="1">Uncharacterized protein</fullName>
    </submittedName>
</protein>
<accession>A0A1X0R0V0</accession>
<dbReference type="AlphaFoldDB" id="A0A1X0R0V0"/>
<dbReference type="EMBL" id="KV921940">
    <property type="protein sequence ID" value="ORE05663.1"/>
    <property type="molecule type" value="Genomic_DNA"/>
</dbReference>